<dbReference type="EMBL" id="JAAOIC020000027">
    <property type="protein sequence ID" value="KAG8039994.1"/>
    <property type="molecule type" value="Genomic_DNA"/>
</dbReference>
<proteinExistence type="predicted"/>
<reference evidence="7" key="1">
    <citation type="submission" date="2020-03" db="EMBL/GenBank/DDBJ databases">
        <authorList>
            <person name="Chebbi M.A."/>
            <person name="Drezen J.M."/>
        </authorList>
    </citation>
    <scope>NUCLEOTIDE SEQUENCE</scope>
    <source>
        <tissue evidence="7">Whole body</tissue>
    </source>
</reference>
<dbReference type="GO" id="GO:0019991">
    <property type="term" value="P:septate junction assembly"/>
    <property type="evidence" value="ECO:0007669"/>
    <property type="project" value="InterPro"/>
</dbReference>
<evidence type="ECO:0000259" key="6">
    <source>
        <dbReference type="Pfam" id="PF01284"/>
    </source>
</evidence>
<organism evidence="7 8">
    <name type="scientific">Cotesia typhae</name>
    <dbReference type="NCBI Taxonomy" id="2053667"/>
    <lineage>
        <taxon>Eukaryota</taxon>
        <taxon>Metazoa</taxon>
        <taxon>Ecdysozoa</taxon>
        <taxon>Arthropoda</taxon>
        <taxon>Hexapoda</taxon>
        <taxon>Insecta</taxon>
        <taxon>Pterygota</taxon>
        <taxon>Neoptera</taxon>
        <taxon>Endopterygota</taxon>
        <taxon>Hymenoptera</taxon>
        <taxon>Apocrita</taxon>
        <taxon>Ichneumonoidea</taxon>
        <taxon>Braconidae</taxon>
        <taxon>Microgastrinae</taxon>
        <taxon>Cotesia</taxon>
    </lineage>
</organism>
<reference evidence="7" key="2">
    <citation type="submission" date="2021-04" db="EMBL/GenBank/DDBJ databases">
        <title>Genome-wide patterns of bracovirus chromosomal integration into multiple host tissues during parasitism.</title>
        <authorList>
            <person name="Chebbi M.A.C."/>
        </authorList>
    </citation>
    <scope>NUCLEOTIDE SEQUENCE</scope>
    <source>
        <tissue evidence="7">Whole body</tissue>
    </source>
</reference>
<evidence type="ECO:0000313" key="7">
    <source>
        <dbReference type="EMBL" id="KAG8039994.1"/>
    </source>
</evidence>
<keyword evidence="3 5" id="KW-1133">Transmembrane helix</keyword>
<keyword evidence="8" id="KW-1185">Reference proteome</keyword>
<evidence type="ECO:0000256" key="5">
    <source>
        <dbReference type="SAM" id="Phobius"/>
    </source>
</evidence>
<dbReference type="AlphaFoldDB" id="A0A8J5VBW1"/>
<feature type="domain" description="MARVEL" evidence="6">
    <location>
        <begin position="18"/>
        <end position="149"/>
    </location>
</feature>
<dbReference type="OrthoDB" id="8187586at2759"/>
<comment type="subcellular location">
    <subcellularLocation>
        <location evidence="1">Membrane</location>
        <topology evidence="1">Multi-pass membrane protein</topology>
    </subcellularLocation>
</comment>
<dbReference type="Proteomes" id="UP000729913">
    <property type="component" value="Unassembled WGS sequence"/>
</dbReference>
<protein>
    <recommendedName>
        <fullName evidence="6">MARVEL domain-containing protein</fullName>
    </recommendedName>
</protein>
<dbReference type="PANTHER" id="PTHR36692:SF2">
    <property type="entry name" value="GEO12064P1"/>
    <property type="match status" value="1"/>
</dbReference>
<feature type="transmembrane region" description="Helical" evidence="5">
    <location>
        <begin position="128"/>
        <end position="151"/>
    </location>
</feature>
<keyword evidence="4 5" id="KW-0472">Membrane</keyword>
<dbReference type="Pfam" id="PF01284">
    <property type="entry name" value="MARVEL"/>
    <property type="match status" value="1"/>
</dbReference>
<accession>A0A8J5VBW1</accession>
<name>A0A8J5VBW1_9HYME</name>
<sequence length="160" mass="18207">MADEKGSTPNITSRLKGYLRETPFFCKIIELLCCVISVGLIVDPYNDRMQSNLNHAGVIYVGICGYIMINAILILCYLLGEKLYKKTALCFSGLGAVMSFTAGIILIYDHENFQNNYISRYHERYLKQILASGIFSILSSVIFVFETYFTYKYEDDVIIS</sequence>
<feature type="transmembrane region" description="Helical" evidence="5">
    <location>
        <begin position="24"/>
        <end position="45"/>
    </location>
</feature>
<dbReference type="PANTHER" id="PTHR36692">
    <property type="entry name" value="PROTEIN SNAKESKIN"/>
    <property type="match status" value="1"/>
</dbReference>
<keyword evidence="2 5" id="KW-0812">Transmembrane</keyword>
<evidence type="ECO:0000256" key="1">
    <source>
        <dbReference type="ARBA" id="ARBA00004141"/>
    </source>
</evidence>
<evidence type="ECO:0000256" key="3">
    <source>
        <dbReference type="ARBA" id="ARBA00022989"/>
    </source>
</evidence>
<dbReference type="GO" id="GO:0005886">
    <property type="term" value="C:plasma membrane"/>
    <property type="evidence" value="ECO:0007669"/>
    <property type="project" value="TreeGrafter"/>
</dbReference>
<dbReference type="InterPro" id="IPR008253">
    <property type="entry name" value="Marvel"/>
</dbReference>
<feature type="transmembrane region" description="Helical" evidence="5">
    <location>
        <begin position="57"/>
        <end position="80"/>
    </location>
</feature>
<evidence type="ECO:0000256" key="2">
    <source>
        <dbReference type="ARBA" id="ARBA00022692"/>
    </source>
</evidence>
<feature type="transmembrane region" description="Helical" evidence="5">
    <location>
        <begin position="87"/>
        <end position="108"/>
    </location>
</feature>
<dbReference type="InterPro" id="IPR038976">
    <property type="entry name" value="Ssk"/>
</dbReference>
<evidence type="ECO:0000256" key="4">
    <source>
        <dbReference type="ARBA" id="ARBA00023136"/>
    </source>
</evidence>
<evidence type="ECO:0000313" key="8">
    <source>
        <dbReference type="Proteomes" id="UP000729913"/>
    </source>
</evidence>
<comment type="caution">
    <text evidence="7">The sequence shown here is derived from an EMBL/GenBank/DDBJ whole genome shotgun (WGS) entry which is preliminary data.</text>
</comment>
<gene>
    <name evidence="7" type="ORF">G9C98_001512</name>
</gene>